<evidence type="ECO:0000259" key="15">
    <source>
        <dbReference type="Pfam" id="PF08028"/>
    </source>
</evidence>
<keyword evidence="3" id="KW-0288">FMN</keyword>
<evidence type="ECO:0000256" key="1">
    <source>
        <dbReference type="ARBA" id="ARBA00004496"/>
    </source>
</evidence>
<evidence type="ECO:0000256" key="13">
    <source>
        <dbReference type="ARBA" id="ARBA00049456"/>
    </source>
</evidence>
<dbReference type="InterPro" id="IPR046373">
    <property type="entry name" value="Acyl-CoA_Oxase/DH_mid-dom_sf"/>
</dbReference>
<comment type="similarity">
    <text evidence="8">Belongs to the DszC flavin monooxygenase family.</text>
</comment>
<comment type="pathway">
    <text evidence="7">Sulfur metabolism; dibenzothiophene degradation.</text>
</comment>
<protein>
    <recommendedName>
        <fullName evidence="10">Dibenzothiophene monooxygenase</fullName>
        <ecNumber evidence="9">1.14.14.21</ecNumber>
    </recommendedName>
</protein>
<evidence type="ECO:0000256" key="7">
    <source>
        <dbReference type="ARBA" id="ARBA00034307"/>
    </source>
</evidence>
<evidence type="ECO:0000313" key="17">
    <source>
        <dbReference type="Proteomes" id="UP001143463"/>
    </source>
</evidence>
<reference evidence="16" key="2">
    <citation type="submission" date="2023-01" db="EMBL/GenBank/DDBJ databases">
        <authorList>
            <person name="Sun Q."/>
            <person name="Evtushenko L."/>
        </authorList>
    </citation>
    <scope>NUCLEOTIDE SEQUENCE</scope>
    <source>
        <strain evidence="16">VKM Ac-1069</strain>
    </source>
</reference>
<dbReference type="Pfam" id="PF02770">
    <property type="entry name" value="Acyl-CoA_dh_M"/>
    <property type="match status" value="1"/>
</dbReference>
<comment type="caution">
    <text evidence="16">The sequence shown here is derived from an EMBL/GenBank/DDBJ whole genome shotgun (WGS) entry which is preliminary data.</text>
</comment>
<dbReference type="RefSeq" id="WP_037040981.1">
    <property type="nucleotide sequence ID" value="NZ_BAAAUZ010000002.1"/>
</dbReference>
<dbReference type="GO" id="GO:0004497">
    <property type="term" value="F:monooxygenase activity"/>
    <property type="evidence" value="ECO:0007669"/>
    <property type="project" value="UniProtKB-KW"/>
</dbReference>
<dbReference type="InterPro" id="IPR037069">
    <property type="entry name" value="AcylCoA_DH/ox_N_sf"/>
</dbReference>
<dbReference type="GO" id="GO:0006552">
    <property type="term" value="P:L-leucine catabolic process"/>
    <property type="evidence" value="ECO:0007669"/>
    <property type="project" value="TreeGrafter"/>
</dbReference>
<dbReference type="GO" id="GO:0050660">
    <property type="term" value="F:flavin adenine dinucleotide binding"/>
    <property type="evidence" value="ECO:0007669"/>
    <property type="project" value="InterPro"/>
</dbReference>
<evidence type="ECO:0000256" key="8">
    <source>
        <dbReference type="ARBA" id="ARBA00034317"/>
    </source>
</evidence>
<keyword evidence="2" id="KW-0285">Flavoprotein</keyword>
<evidence type="ECO:0000256" key="6">
    <source>
        <dbReference type="ARBA" id="ARBA00023033"/>
    </source>
</evidence>
<dbReference type="PIRSF" id="PIRSF016578">
    <property type="entry name" value="HsaA"/>
    <property type="match status" value="1"/>
</dbReference>
<evidence type="ECO:0000256" key="10">
    <source>
        <dbReference type="ARBA" id="ARBA00034345"/>
    </source>
</evidence>
<feature type="domain" description="Acyl-CoA oxidase/dehydrogenase middle" evidence="14">
    <location>
        <begin position="137"/>
        <end position="217"/>
    </location>
</feature>
<dbReference type="Gene3D" id="1.20.140.10">
    <property type="entry name" value="Butyryl-CoA Dehydrogenase, subunit A, domain 3"/>
    <property type="match status" value="1"/>
</dbReference>
<dbReference type="SUPFAM" id="SSF56645">
    <property type="entry name" value="Acyl-CoA dehydrogenase NM domain-like"/>
    <property type="match status" value="1"/>
</dbReference>
<evidence type="ECO:0000256" key="9">
    <source>
        <dbReference type="ARBA" id="ARBA00034328"/>
    </source>
</evidence>
<dbReference type="AlphaFoldDB" id="A0A9W6L087"/>
<dbReference type="InterPro" id="IPR006091">
    <property type="entry name" value="Acyl-CoA_Oxase/DH_mid-dom"/>
</dbReference>
<dbReference type="EMBL" id="BSFQ01000005">
    <property type="protein sequence ID" value="GLL10552.1"/>
    <property type="molecule type" value="Genomic_DNA"/>
</dbReference>
<reference evidence="16" key="1">
    <citation type="journal article" date="2014" name="Int. J. Syst. Evol. Microbiol.">
        <title>Complete genome sequence of Corynebacterium casei LMG S-19264T (=DSM 44701T), isolated from a smear-ripened cheese.</title>
        <authorList>
            <consortium name="US DOE Joint Genome Institute (JGI-PGF)"/>
            <person name="Walter F."/>
            <person name="Albersmeier A."/>
            <person name="Kalinowski J."/>
            <person name="Ruckert C."/>
        </authorList>
    </citation>
    <scope>NUCLEOTIDE SEQUENCE</scope>
    <source>
        <strain evidence="16">VKM Ac-1069</strain>
    </source>
</reference>
<dbReference type="InterPro" id="IPR013107">
    <property type="entry name" value="Acyl-CoA_DH_C"/>
</dbReference>
<dbReference type="PANTHER" id="PTHR43884">
    <property type="entry name" value="ACYL-COA DEHYDROGENASE"/>
    <property type="match status" value="1"/>
</dbReference>
<dbReference type="InterPro" id="IPR009100">
    <property type="entry name" value="AcylCoA_DH/oxidase_NM_dom_sf"/>
</dbReference>
<evidence type="ECO:0000256" key="2">
    <source>
        <dbReference type="ARBA" id="ARBA00022630"/>
    </source>
</evidence>
<dbReference type="Pfam" id="PF08028">
    <property type="entry name" value="Acyl-CoA_dh_2"/>
    <property type="match status" value="1"/>
</dbReference>
<name>A0A9W6L087_9PSEU</name>
<evidence type="ECO:0000259" key="14">
    <source>
        <dbReference type="Pfam" id="PF02770"/>
    </source>
</evidence>
<evidence type="ECO:0000256" key="12">
    <source>
        <dbReference type="ARBA" id="ARBA00048445"/>
    </source>
</evidence>
<comment type="catalytic activity">
    <reaction evidence="13">
        <text>dibenzothiophene + 2 FMNH2 + 2 O2 = dibenzothiophene 5,5-dioxide + 2 FMN + 2 H2O + 2 H(+)</text>
        <dbReference type="Rhea" id="RHEA:49072"/>
        <dbReference type="ChEBI" id="CHEBI:15377"/>
        <dbReference type="ChEBI" id="CHEBI:15378"/>
        <dbReference type="ChEBI" id="CHEBI:15379"/>
        <dbReference type="ChEBI" id="CHEBI:23681"/>
        <dbReference type="ChEBI" id="CHEBI:57618"/>
        <dbReference type="ChEBI" id="CHEBI:58210"/>
        <dbReference type="ChEBI" id="CHEBI:90356"/>
        <dbReference type="EC" id="1.14.14.21"/>
    </reaction>
</comment>
<comment type="subcellular location">
    <subcellularLocation>
        <location evidence="1">Cytoplasm</location>
    </subcellularLocation>
</comment>
<evidence type="ECO:0000313" key="16">
    <source>
        <dbReference type="EMBL" id="GLL10552.1"/>
    </source>
</evidence>
<dbReference type="GO" id="GO:0008470">
    <property type="term" value="F:3-methylbutanoyl-CoA dehydrogenase activity"/>
    <property type="evidence" value="ECO:0007669"/>
    <property type="project" value="TreeGrafter"/>
</dbReference>
<proteinExistence type="inferred from homology"/>
<dbReference type="EC" id="1.14.14.21" evidence="9"/>
<evidence type="ECO:0000256" key="11">
    <source>
        <dbReference type="ARBA" id="ARBA00047859"/>
    </source>
</evidence>
<keyword evidence="17" id="KW-1185">Reference proteome</keyword>
<organism evidence="16 17">
    <name type="scientific">Pseudonocardia halophobica</name>
    <dbReference type="NCBI Taxonomy" id="29401"/>
    <lineage>
        <taxon>Bacteria</taxon>
        <taxon>Bacillati</taxon>
        <taxon>Actinomycetota</taxon>
        <taxon>Actinomycetes</taxon>
        <taxon>Pseudonocardiales</taxon>
        <taxon>Pseudonocardiaceae</taxon>
        <taxon>Pseudonocardia</taxon>
    </lineage>
</organism>
<keyword evidence="4" id="KW-0547">Nucleotide-binding</keyword>
<dbReference type="Gene3D" id="2.40.110.10">
    <property type="entry name" value="Butyryl-CoA Dehydrogenase, subunit A, domain 2"/>
    <property type="match status" value="1"/>
</dbReference>
<dbReference type="InterPro" id="IPR036250">
    <property type="entry name" value="AcylCo_DH-like_C"/>
</dbReference>
<keyword evidence="6" id="KW-0503">Monooxygenase</keyword>
<dbReference type="PANTHER" id="PTHR43884:SF12">
    <property type="entry name" value="ISOVALERYL-COA DEHYDROGENASE, MITOCHONDRIAL-RELATED"/>
    <property type="match status" value="1"/>
</dbReference>
<dbReference type="SUPFAM" id="SSF47203">
    <property type="entry name" value="Acyl-CoA dehydrogenase C-terminal domain-like"/>
    <property type="match status" value="1"/>
</dbReference>
<comment type="catalytic activity">
    <reaction evidence="12">
        <text>dibenzothiophene 5-oxide + FMNH2 + O2 = dibenzothiophene 5,5-dioxide + FMN + H2O + H(+)</text>
        <dbReference type="Rhea" id="RHEA:49080"/>
        <dbReference type="ChEBI" id="CHEBI:15377"/>
        <dbReference type="ChEBI" id="CHEBI:15378"/>
        <dbReference type="ChEBI" id="CHEBI:15379"/>
        <dbReference type="ChEBI" id="CHEBI:23683"/>
        <dbReference type="ChEBI" id="CHEBI:57618"/>
        <dbReference type="ChEBI" id="CHEBI:58210"/>
        <dbReference type="ChEBI" id="CHEBI:90356"/>
    </reaction>
</comment>
<dbReference type="Proteomes" id="UP001143463">
    <property type="component" value="Unassembled WGS sequence"/>
</dbReference>
<dbReference type="GO" id="GO:0005737">
    <property type="term" value="C:cytoplasm"/>
    <property type="evidence" value="ECO:0007669"/>
    <property type="project" value="UniProtKB-SubCell"/>
</dbReference>
<evidence type="ECO:0000256" key="3">
    <source>
        <dbReference type="ARBA" id="ARBA00022643"/>
    </source>
</evidence>
<sequence>MTTTTSGRGRPAAASQLVRYGTPEYRTLLADIAAGAEERERTEERPHAAIDAIRRAGLGALRVSPSGNAPSITVTELFAAVIDLAEADSNVAHILRTHYYFVETRLHGGRGGEPDPWLDRLRAGAIFGNATMELGGPLTRMATRLVPTADGLELSGTKFYTTGSLYADWVNVAATDPEDRMVIVSVPTDRPGVTIEDDWDGIGQRMSGSGTTRLDRVQVAPEEVLKHIGGADAAADFPPGFLQLFLTAAIAGVLRTARSHVVEVLRARPRSLPHAPTQVPREDVILQQALGQVDSITHAAETLVLAAARTLDALWVAVDEGSPEQADIADQVRADTARAKVVVDRLALEAATALFDIGSASSTRRGLNLDRHWRNIRTMASHNPASYKAQALGNRLVNGVALPANALF</sequence>
<feature type="domain" description="Acyl-CoA dehydrogenase C-terminal" evidence="15">
    <location>
        <begin position="247"/>
        <end position="383"/>
    </location>
</feature>
<accession>A0A9W6L087</accession>
<dbReference type="Gene3D" id="1.10.540.10">
    <property type="entry name" value="Acyl-CoA dehydrogenase/oxidase, N-terminal domain"/>
    <property type="match status" value="1"/>
</dbReference>
<comment type="catalytic activity">
    <reaction evidence="11">
        <text>dibenzothiophene + FMNH2 + O2 = dibenzothiophene 5-oxide + FMN + H2O + H(+)</text>
        <dbReference type="Rhea" id="RHEA:49076"/>
        <dbReference type="ChEBI" id="CHEBI:15377"/>
        <dbReference type="ChEBI" id="CHEBI:15378"/>
        <dbReference type="ChEBI" id="CHEBI:15379"/>
        <dbReference type="ChEBI" id="CHEBI:23681"/>
        <dbReference type="ChEBI" id="CHEBI:23683"/>
        <dbReference type="ChEBI" id="CHEBI:57618"/>
        <dbReference type="ChEBI" id="CHEBI:58210"/>
    </reaction>
</comment>
<evidence type="ECO:0000256" key="5">
    <source>
        <dbReference type="ARBA" id="ARBA00023002"/>
    </source>
</evidence>
<keyword evidence="5" id="KW-0560">Oxidoreductase</keyword>
<evidence type="ECO:0000256" key="4">
    <source>
        <dbReference type="ARBA" id="ARBA00022741"/>
    </source>
</evidence>
<gene>
    <name evidence="16" type="ORF">GCM10017577_16920</name>
</gene>